<dbReference type="PROSITE" id="PS50004">
    <property type="entry name" value="C2"/>
    <property type="match status" value="1"/>
</dbReference>
<dbReference type="EMBL" id="JAUUTY010000002">
    <property type="protein sequence ID" value="KAK1678017.1"/>
    <property type="molecule type" value="Genomic_DNA"/>
</dbReference>
<name>A0AAD8WRA5_LOLMU</name>
<dbReference type="InterPro" id="IPR044750">
    <property type="entry name" value="C2_SRC2/BAP"/>
</dbReference>
<dbReference type="GO" id="GO:0006952">
    <property type="term" value="P:defense response"/>
    <property type="evidence" value="ECO:0007669"/>
    <property type="project" value="InterPro"/>
</dbReference>
<dbReference type="Gene3D" id="2.60.40.150">
    <property type="entry name" value="C2 domain"/>
    <property type="match status" value="1"/>
</dbReference>
<dbReference type="PANTHER" id="PTHR32246">
    <property type="entry name" value="INGRESSION PROTEIN FIC1"/>
    <property type="match status" value="1"/>
</dbReference>
<organism evidence="3 4">
    <name type="scientific">Lolium multiflorum</name>
    <name type="common">Italian ryegrass</name>
    <name type="synonym">Lolium perenne subsp. multiflorum</name>
    <dbReference type="NCBI Taxonomy" id="4521"/>
    <lineage>
        <taxon>Eukaryota</taxon>
        <taxon>Viridiplantae</taxon>
        <taxon>Streptophyta</taxon>
        <taxon>Embryophyta</taxon>
        <taxon>Tracheophyta</taxon>
        <taxon>Spermatophyta</taxon>
        <taxon>Magnoliopsida</taxon>
        <taxon>Liliopsida</taxon>
        <taxon>Poales</taxon>
        <taxon>Poaceae</taxon>
        <taxon>BOP clade</taxon>
        <taxon>Pooideae</taxon>
        <taxon>Poodae</taxon>
        <taxon>Poeae</taxon>
        <taxon>Poeae Chloroplast Group 2 (Poeae type)</taxon>
        <taxon>Loliodinae</taxon>
        <taxon>Loliinae</taxon>
        <taxon>Lolium</taxon>
    </lineage>
</organism>
<keyword evidence="4" id="KW-1185">Reference proteome</keyword>
<feature type="compositionally biased region" description="Basic and acidic residues" evidence="1">
    <location>
        <begin position="299"/>
        <end position="308"/>
    </location>
</feature>
<comment type="caution">
    <text evidence="3">The sequence shown here is derived from an EMBL/GenBank/DDBJ whole genome shotgun (WGS) entry which is preliminary data.</text>
</comment>
<accession>A0AAD8WRA5</accession>
<reference evidence="3" key="1">
    <citation type="submission" date="2023-07" db="EMBL/GenBank/DDBJ databases">
        <title>A chromosome-level genome assembly of Lolium multiflorum.</title>
        <authorList>
            <person name="Chen Y."/>
            <person name="Copetti D."/>
            <person name="Kolliker R."/>
            <person name="Studer B."/>
        </authorList>
    </citation>
    <scope>NUCLEOTIDE SEQUENCE</scope>
    <source>
        <strain evidence="3">02402/16</strain>
        <tissue evidence="3">Leaf</tissue>
    </source>
</reference>
<dbReference type="Pfam" id="PF00168">
    <property type="entry name" value="C2"/>
    <property type="match status" value="1"/>
</dbReference>
<dbReference type="CDD" id="cd04051">
    <property type="entry name" value="C2_SRC2_like"/>
    <property type="match status" value="1"/>
</dbReference>
<feature type="compositionally biased region" description="Low complexity" evidence="1">
    <location>
        <begin position="220"/>
        <end position="233"/>
    </location>
</feature>
<feature type="domain" description="C2" evidence="2">
    <location>
        <begin position="1"/>
        <end position="111"/>
    </location>
</feature>
<dbReference type="SUPFAM" id="SSF49562">
    <property type="entry name" value="C2 domain (Calcium/lipid-binding domain, CaLB)"/>
    <property type="match status" value="1"/>
</dbReference>
<evidence type="ECO:0000259" key="2">
    <source>
        <dbReference type="PROSITE" id="PS50004"/>
    </source>
</evidence>
<protein>
    <recommendedName>
        <fullName evidence="2">C2 domain-containing protein</fullName>
    </recommendedName>
</protein>
<proteinExistence type="predicted"/>
<dbReference type="InterPro" id="IPR035892">
    <property type="entry name" value="C2_domain_sf"/>
</dbReference>
<feature type="region of interest" description="Disordered" evidence="1">
    <location>
        <begin position="174"/>
        <end position="308"/>
    </location>
</feature>
<dbReference type="InterPro" id="IPR000008">
    <property type="entry name" value="C2_dom"/>
</dbReference>
<evidence type="ECO:0000313" key="3">
    <source>
        <dbReference type="EMBL" id="KAK1678017.1"/>
    </source>
</evidence>
<gene>
    <name evidence="3" type="ORF">QYE76_038865</name>
</gene>
<dbReference type="Proteomes" id="UP001231189">
    <property type="component" value="Unassembled WGS sequence"/>
</dbReference>
<evidence type="ECO:0000313" key="4">
    <source>
        <dbReference type="Proteomes" id="UP001231189"/>
    </source>
</evidence>
<dbReference type="SMART" id="SM00239">
    <property type="entry name" value="C2"/>
    <property type="match status" value="1"/>
</dbReference>
<evidence type="ECO:0000256" key="1">
    <source>
        <dbReference type="SAM" id="MobiDB-lite"/>
    </source>
</evidence>
<sequence>MAYRVLEVTLLSAKNLKNMNLFSRMEVYAVATIAGYPLTQQCTPPDPHGGRNPTWNATVWFAVPPIAMEATCGRLHILLRMKRMFGADRDVGEVTVPLAELFNGVGCHGCDYLDGPTLPQFASYQIRNAHRIDGRSVLSLTYRLGPVFTPQQQQVCMVPLWMWNVPGPSPVKPAVHGTVAPPTPKPGPPPEKPEGHVVVVLPSSNSKPAEHGDVPPSLKPAAEVVPVPAPSSAKTVQRVVSMPKPSPSPKPIGEVVSMPSSPKPVKRVVSIPKPPPVPYDHVSVPPSPTPYEGGFMGRSSKEAVDWLK</sequence>
<feature type="compositionally biased region" description="Pro residues" evidence="1">
    <location>
        <begin position="181"/>
        <end position="190"/>
    </location>
</feature>
<dbReference type="PANTHER" id="PTHR32246:SF24">
    <property type="entry name" value="OS07G0670200 PROTEIN"/>
    <property type="match status" value="1"/>
</dbReference>
<dbReference type="AlphaFoldDB" id="A0AAD8WRA5"/>